<dbReference type="InterPro" id="IPR001646">
    <property type="entry name" value="5peptide_repeat"/>
</dbReference>
<dbReference type="Proteomes" id="UP000299011">
    <property type="component" value="Chromosome"/>
</dbReference>
<evidence type="ECO:0000313" key="8">
    <source>
        <dbReference type="Proteomes" id="UP000299011"/>
    </source>
</evidence>
<dbReference type="RefSeq" id="WP_004059526.1">
    <property type="nucleotide sequence ID" value="NC_017941.2"/>
</dbReference>
<dbReference type="GeneID" id="40154971"/>
<evidence type="ECO:0000313" key="7">
    <source>
        <dbReference type="Proteomes" id="UP000027075"/>
    </source>
</evidence>
<dbReference type="EMBL" id="CP001868">
    <property type="protein sequence ID" value="AFK19809.1"/>
    <property type="molecule type" value="Genomic_DNA"/>
</dbReference>
<reference evidence="3 6" key="3">
    <citation type="journal article" date="2014" name="PLoS Genet.">
        <title>Phylogenetically driven sequencing of extremely halophilic archaea reveals strategies for static and dynamic osmo-response.</title>
        <authorList>
            <person name="Becker E.A."/>
            <person name="Seitzer P.M."/>
            <person name="Tritt A."/>
            <person name="Larsen D."/>
            <person name="Krusor M."/>
            <person name="Yao A.I."/>
            <person name="Wu D."/>
            <person name="Madern D."/>
            <person name="Eisen J.A."/>
            <person name="Darling A.E."/>
            <person name="Facciotti M.T."/>
        </authorList>
    </citation>
    <scope>NUCLEOTIDE SEQUENCE [LARGE SCALE GENOMIC DNA]</scope>
    <source>
        <strain evidence="3">ATCC 33500</strain>
        <strain evidence="6">ATCC 33500 / DSM 1411 / JCM 8866 / NBRC 14739 / NCIMB 2177 / R-4</strain>
    </source>
</reference>
<dbReference type="Proteomes" id="UP000006469">
    <property type="component" value="Chromosome"/>
</dbReference>
<dbReference type="Proteomes" id="UP000027075">
    <property type="component" value="Chromosome"/>
</dbReference>
<gene>
    <name evidence="1" type="ordered locus">HFX_2118</name>
    <name evidence="2" type="ORF">BM92_11340</name>
    <name evidence="3" type="ORF">C439_12384</name>
    <name evidence="4" type="ORF">E6P09_01100</name>
</gene>
<keyword evidence="6" id="KW-1185">Reference proteome</keyword>
<sequence>MKNDPRCAYEHVYRDTTDEQVDAKEGPTVWQCPHPASGATEYCLFHAPIEGKNAEAVTESLLDVVNDPTRPSVFIGGKFETLGLASADLESEEPIDLRGAMIHHNCDLRDATVDAPLRLDGVSVGGAMCMQRFEARSTVSCRGLQVGGRWALCEATVDGRLDATDFSTESLIATDAHFVRGATFRRGTVEAQFAAARATFDGPTWLSHTRVGGHLDLGNVTCTHRLSLAHCHVDEHVNIQSATVDDGISLDHLHVGHEFDATRLTVTGGIDATTGQFDGTVDCTGLTVTDGRVDFGHCTFEGPVYFDGATISGRKLRFHDAQFESGTVSFVRTAISGNLDLSGVTCSTTATVRVVEGSVGGSIICDHATFEDELFFSNVRVKRDFDFSDCTVGTLTFGVEVDGRLDFAYTHVTDSAEFRATIIHGPARFTSAQFDTDPSLTDATLDGTVAAYNLSVESPDQS</sequence>
<reference evidence="4 8" key="6">
    <citation type="submission" date="2019-04" db="EMBL/GenBank/DDBJ databases">
        <title>Methylomes of two halophilic Archaea, Haloarcula marismortui and Haloferax mediterranei.</title>
        <authorList>
            <person name="DasSarma S."/>
            <person name="DasSarma P."/>
            <person name="DasSarma S."/>
            <person name="Fomenkov A."/>
            <person name="Vincze T."/>
            <person name="Anton B.P."/>
            <person name="Roberts R.J."/>
        </authorList>
    </citation>
    <scope>NUCLEOTIDE SEQUENCE [LARGE SCALE GENOMIC DNA]</scope>
    <source>
        <strain evidence="4">ATCC 33500</strain>
        <strain evidence="8">ATCC 33500 / DSM 1411 / JCM 8866 / NBRC 14739 / NCIMB 2177 / R-4</strain>
    </source>
</reference>
<dbReference type="Pfam" id="PF13576">
    <property type="entry name" value="Pentapeptide_3"/>
    <property type="match status" value="1"/>
</dbReference>
<protein>
    <submittedName>
        <fullName evidence="1">Pentapeptide repeat-containing protein</fullName>
    </submittedName>
</protein>
<dbReference type="EMBL" id="AOLO01000010">
    <property type="protein sequence ID" value="ELZ99771.1"/>
    <property type="molecule type" value="Genomic_DNA"/>
</dbReference>
<dbReference type="STRING" id="523841.HFX_2118"/>
<dbReference type="AlphaFoldDB" id="I3R6E9"/>
<evidence type="ECO:0000313" key="6">
    <source>
        <dbReference type="Proteomes" id="UP000011603"/>
    </source>
</evidence>
<evidence type="ECO:0000313" key="1">
    <source>
        <dbReference type="EMBL" id="AFK19809.1"/>
    </source>
</evidence>
<dbReference type="OrthoDB" id="199127at2157"/>
<dbReference type="Proteomes" id="UP000011603">
    <property type="component" value="Unassembled WGS sequence"/>
</dbReference>
<reference evidence="1" key="5">
    <citation type="submission" date="2014-05" db="EMBL/GenBank/DDBJ databases">
        <authorList>
            <person name="Wang L."/>
            <person name="Yang H."/>
            <person name="Xiang H."/>
        </authorList>
    </citation>
    <scope>NUCLEOTIDE SEQUENCE</scope>
    <source>
        <strain evidence="1">CGMCC 1.2087</strain>
    </source>
</reference>
<dbReference type="PaxDb" id="523841-HFX_2118"/>
<evidence type="ECO:0000313" key="4">
    <source>
        <dbReference type="EMBL" id="QCQ73946.1"/>
    </source>
</evidence>
<dbReference type="EMBL" id="CP039139">
    <property type="protein sequence ID" value="QCQ73946.1"/>
    <property type="molecule type" value="Genomic_DNA"/>
</dbReference>
<reference evidence="2 7" key="4">
    <citation type="submission" date="2014-04" db="EMBL/GenBank/DDBJ databases">
        <title>Transcriptional profiles of Haloferax mediterranei on the basis of nitrogen availability.</title>
        <authorList>
            <person name="Bautista V."/>
        </authorList>
    </citation>
    <scope>NUCLEOTIDE SEQUENCE [LARGE SCALE GENOMIC DNA]</scope>
    <source>
        <strain evidence="2">ATCC 33500</strain>
        <strain evidence="7">ATCC 33500 / DSM 1411 / JCM 8866 / NBRC 14739 / NCIMB 2177 / R-4</strain>
    </source>
</reference>
<organism evidence="1 5">
    <name type="scientific">Haloferax mediterranei (strain ATCC 33500 / DSM 1411 / JCM 8866 / NBRC 14739 / NCIMB 2177 / R-4)</name>
    <name type="common">Halobacterium mediterranei</name>
    <dbReference type="NCBI Taxonomy" id="523841"/>
    <lineage>
        <taxon>Archaea</taxon>
        <taxon>Methanobacteriati</taxon>
        <taxon>Methanobacteriota</taxon>
        <taxon>Stenosarchaea group</taxon>
        <taxon>Halobacteria</taxon>
        <taxon>Halobacteriales</taxon>
        <taxon>Haloferacaceae</taxon>
        <taxon>Haloferax</taxon>
    </lineage>
</organism>
<reference evidence="1" key="1">
    <citation type="journal article" date="2012" name="Appl. Environ. Microbiol.">
        <title>Identification of the haloarchaeal phasin (PhaP) that functions in polyhydroxyalkanoate accumulation and granule formation in Haloferax mediterranei.</title>
        <authorList>
            <person name="Cai S."/>
            <person name="Cai L."/>
            <person name="Liu H."/>
            <person name="Liu X."/>
            <person name="Han J."/>
            <person name="Zhou J."/>
            <person name="Xiang H."/>
        </authorList>
    </citation>
    <scope>NUCLEOTIDE SEQUENCE</scope>
    <source>
        <strain evidence="1">CGMCC 1.2087</strain>
    </source>
</reference>
<dbReference type="eggNOG" id="arCOG03128">
    <property type="taxonomic scope" value="Archaea"/>
</dbReference>
<accession>I3R6E9</accession>
<dbReference type="PATRIC" id="fig|523841.21.peg.2500"/>
<evidence type="ECO:0000313" key="5">
    <source>
        <dbReference type="Proteomes" id="UP000006469"/>
    </source>
</evidence>
<evidence type="ECO:0000313" key="2">
    <source>
        <dbReference type="EMBL" id="AHZ23193.1"/>
    </source>
</evidence>
<dbReference type="EMBL" id="CP007551">
    <property type="protein sequence ID" value="AHZ23193.1"/>
    <property type="molecule type" value="Genomic_DNA"/>
</dbReference>
<reference evidence="1 5" key="2">
    <citation type="journal article" date="2012" name="J. Bacteriol.">
        <title>Complete genome sequence of the metabolically versatile halophilic archaeon Haloferax mediterranei, a poly(3-hydroxybutyrate-co-3-hydroxyvalerate) producer.</title>
        <authorList>
            <person name="Han J."/>
            <person name="Zhang F."/>
            <person name="Hou J."/>
            <person name="Liu X."/>
            <person name="Li M."/>
            <person name="Liu H."/>
            <person name="Cai L."/>
            <person name="Zhang B."/>
            <person name="Chen Y."/>
            <person name="Zhou J."/>
            <person name="Hu S."/>
            <person name="Xiang H."/>
        </authorList>
    </citation>
    <scope>NUCLEOTIDE SEQUENCE [LARGE SCALE GENOMIC DNA]</scope>
    <source>
        <strain evidence="5">ATCC 33500 / DSM 1411 / JCM 8866 / NBRC 14739 / NCIMB 2177 / R-4</strain>
        <strain evidence="1">CGMCC 1.2087</strain>
    </source>
</reference>
<dbReference type="HOGENOM" id="CLU_591363_0_0_2"/>
<proteinExistence type="predicted"/>
<dbReference type="KEGG" id="hme:HFX_2118"/>
<evidence type="ECO:0000313" key="3">
    <source>
        <dbReference type="EMBL" id="ELZ99771.1"/>
    </source>
</evidence>
<name>I3R6E9_HALMT</name>